<name>A0AAN0ML56_9RHOB</name>
<sequence>MTAIKNSKITITSIIFLSLNVMTESVVLAQDSNKTNSEQNDLYAYSECEVILSSPRFDELGNFVSMGHGSQIGDHAIGQELISIFCADDQIITYMEKHGFAYLGTERWDEEVGPNWAPFNVRHSFCTPPQTRLQKFLGYQCGIVAYFHLLNNQITRIPSAAVK</sequence>
<dbReference type="KEGG" id="yrh:AABB31_04755"/>
<evidence type="ECO:0000313" key="2">
    <source>
        <dbReference type="EMBL" id="WZU68238.1"/>
    </source>
</evidence>
<dbReference type="Proteomes" id="UP001470809">
    <property type="component" value="Chromosome"/>
</dbReference>
<feature type="chain" id="PRO_5043041175" evidence="1">
    <location>
        <begin position="30"/>
        <end position="163"/>
    </location>
</feature>
<feature type="signal peptide" evidence="1">
    <location>
        <begin position="1"/>
        <end position="29"/>
    </location>
</feature>
<reference evidence="2" key="1">
    <citation type="submission" date="2024-08" db="EMBL/GenBank/DDBJ databases">
        <title>Phylogenomic analyses of a clade within the roseobacter group suggest taxonomic reassignments of species of the genera Aestuariivita, Citreicella, Loktanella, Nautella, Pelagibaca, Ruegeria, Thalassobius, Thiobacimonas and Tropicibacter, and the proposal o.</title>
        <authorList>
            <person name="Jeon C.O."/>
        </authorList>
    </citation>
    <scope>NUCLEOTIDE SEQUENCE</scope>
    <source>
        <strain evidence="2">SS1-5</strain>
    </source>
</reference>
<evidence type="ECO:0000256" key="1">
    <source>
        <dbReference type="SAM" id="SignalP"/>
    </source>
</evidence>
<keyword evidence="3" id="KW-1185">Reference proteome</keyword>
<dbReference type="RefSeq" id="WP_342077531.1">
    <property type="nucleotide sequence ID" value="NZ_CP151767.2"/>
</dbReference>
<proteinExistence type="predicted"/>
<gene>
    <name evidence="2" type="ORF">AABB31_04755</name>
</gene>
<evidence type="ECO:0000313" key="3">
    <source>
        <dbReference type="Proteomes" id="UP001470809"/>
    </source>
</evidence>
<protein>
    <submittedName>
        <fullName evidence="2">Uncharacterized protein</fullName>
    </submittedName>
</protein>
<keyword evidence="1" id="KW-0732">Signal</keyword>
<accession>A0AAN0ML56</accession>
<dbReference type="AlphaFoldDB" id="A0AAN0ML56"/>
<dbReference type="EMBL" id="CP151767">
    <property type="protein sequence ID" value="WZU68238.1"/>
    <property type="molecule type" value="Genomic_DNA"/>
</dbReference>
<organism evidence="2 3">
    <name type="scientific">Yoonia rhodophyticola</name>
    <dbReference type="NCBI Taxonomy" id="3137370"/>
    <lineage>
        <taxon>Bacteria</taxon>
        <taxon>Pseudomonadati</taxon>
        <taxon>Pseudomonadota</taxon>
        <taxon>Alphaproteobacteria</taxon>
        <taxon>Rhodobacterales</taxon>
        <taxon>Paracoccaceae</taxon>
        <taxon>Yoonia</taxon>
    </lineage>
</organism>